<dbReference type="GO" id="GO:0016787">
    <property type="term" value="F:hydrolase activity"/>
    <property type="evidence" value="ECO:0007669"/>
    <property type="project" value="UniProtKB-KW"/>
</dbReference>
<sequence>NAHFQNVSKRNITAVNLSFHCNEVNKSSDKNPLLVYHGLFGSKFNWRVLSTKLTEATLRKVYTLDVRDHGESPHTGILTYETMAIAEKFTNWSQFRWSCNVSPEKVEKLIVVDIGIKTLSTSPQSSIVNINLVKAMKEAIGSVPSGLSLSESRRKVDEHLKSFVPDEFVRGFLLMNLKKSNEGIAWKYNLSAIERFLRDNSLNDLKLCAPFKGEVLVIHGGMSDYVRTDDYESIREWFPNCKFECIPEGNHYLHIQCQQEFLKRVLLFINST</sequence>
<dbReference type="STRING" id="299467.A0A443SRD1"/>
<dbReference type="InterPro" id="IPR029058">
    <property type="entry name" value="AB_hydrolase_fold"/>
</dbReference>
<accession>A0A443SRD1</accession>
<dbReference type="PANTHER" id="PTHR46118:SF4">
    <property type="entry name" value="PROTEIN ABHD11"/>
    <property type="match status" value="1"/>
</dbReference>
<dbReference type="Proteomes" id="UP000288716">
    <property type="component" value="Unassembled WGS sequence"/>
</dbReference>
<dbReference type="VEuPathDB" id="VectorBase:LDEU001941"/>
<dbReference type="SUPFAM" id="SSF53474">
    <property type="entry name" value="alpha/beta-Hydrolases"/>
    <property type="match status" value="1"/>
</dbReference>
<dbReference type="Gene3D" id="3.40.50.1820">
    <property type="entry name" value="alpha/beta hydrolase"/>
    <property type="match status" value="2"/>
</dbReference>
<organism evidence="3 4">
    <name type="scientific">Leptotrombidium deliense</name>
    <dbReference type="NCBI Taxonomy" id="299467"/>
    <lineage>
        <taxon>Eukaryota</taxon>
        <taxon>Metazoa</taxon>
        <taxon>Ecdysozoa</taxon>
        <taxon>Arthropoda</taxon>
        <taxon>Chelicerata</taxon>
        <taxon>Arachnida</taxon>
        <taxon>Acari</taxon>
        <taxon>Acariformes</taxon>
        <taxon>Trombidiformes</taxon>
        <taxon>Prostigmata</taxon>
        <taxon>Anystina</taxon>
        <taxon>Parasitengona</taxon>
        <taxon>Trombiculoidea</taxon>
        <taxon>Trombiculidae</taxon>
        <taxon>Leptotrombidium</taxon>
    </lineage>
</organism>
<proteinExistence type="inferred from homology"/>
<gene>
    <name evidence="3" type="ORF">B4U80_01984</name>
</gene>
<evidence type="ECO:0000256" key="2">
    <source>
        <dbReference type="ARBA" id="ARBA00022801"/>
    </source>
</evidence>
<evidence type="ECO:0000256" key="1">
    <source>
        <dbReference type="ARBA" id="ARBA00008645"/>
    </source>
</evidence>
<dbReference type="PANTHER" id="PTHR46118">
    <property type="entry name" value="PROTEIN ABHD11"/>
    <property type="match status" value="1"/>
</dbReference>
<keyword evidence="2 3" id="KW-0378">Hydrolase</keyword>
<evidence type="ECO:0000313" key="4">
    <source>
        <dbReference type="Proteomes" id="UP000288716"/>
    </source>
</evidence>
<keyword evidence="4" id="KW-1185">Reference proteome</keyword>
<dbReference type="OrthoDB" id="6424307at2759"/>
<evidence type="ECO:0000313" key="3">
    <source>
        <dbReference type="EMBL" id="RWS30101.1"/>
    </source>
</evidence>
<protein>
    <submittedName>
        <fullName evidence="3">Alpha/beta hydrolase domain-containing protein 11-like protein</fullName>
    </submittedName>
</protein>
<feature type="non-terminal residue" evidence="3">
    <location>
        <position position="1"/>
    </location>
</feature>
<feature type="non-terminal residue" evidence="3">
    <location>
        <position position="272"/>
    </location>
</feature>
<comment type="caution">
    <text evidence="3">The sequence shown here is derived from an EMBL/GenBank/DDBJ whole genome shotgun (WGS) entry which is preliminary data.</text>
</comment>
<name>A0A443SRD1_9ACAR</name>
<dbReference type="AlphaFoldDB" id="A0A443SRD1"/>
<reference evidence="3 4" key="1">
    <citation type="journal article" date="2018" name="Gigascience">
        <title>Genomes of trombidid mites reveal novel predicted allergens and laterally-transferred genes associated with secondary metabolism.</title>
        <authorList>
            <person name="Dong X."/>
            <person name="Chaisiri K."/>
            <person name="Xia D."/>
            <person name="Armstrong S.D."/>
            <person name="Fang Y."/>
            <person name="Donnelly M.J."/>
            <person name="Kadowaki T."/>
            <person name="McGarry J.W."/>
            <person name="Darby A.C."/>
            <person name="Makepeace B.L."/>
        </authorList>
    </citation>
    <scope>NUCLEOTIDE SEQUENCE [LARGE SCALE GENOMIC DNA]</scope>
    <source>
        <strain evidence="3">UoL-UT</strain>
    </source>
</reference>
<comment type="similarity">
    <text evidence="1">Belongs to the AB hydrolase superfamily.</text>
</comment>
<dbReference type="EMBL" id="NCKV01000644">
    <property type="protein sequence ID" value="RWS30101.1"/>
    <property type="molecule type" value="Genomic_DNA"/>
</dbReference>